<dbReference type="EMBL" id="MRCU01000015">
    <property type="protein sequence ID" value="RKK08063.1"/>
    <property type="molecule type" value="Genomic_DNA"/>
</dbReference>
<accession>A0A3L6MUH4</accession>
<reference evidence="1 2" key="1">
    <citation type="journal article" date="2018" name="Sci. Rep.">
        <title>Characterisation of pathogen-specific regions and novel effector candidates in Fusarium oxysporum f. sp. cepae.</title>
        <authorList>
            <person name="Armitage A.D."/>
            <person name="Taylor A."/>
            <person name="Sobczyk M.K."/>
            <person name="Baxter L."/>
            <person name="Greenfield B.P."/>
            <person name="Bates H.J."/>
            <person name="Wilson F."/>
            <person name="Jackson A.C."/>
            <person name="Ott S."/>
            <person name="Harrison R.J."/>
            <person name="Clarkson J.P."/>
        </authorList>
    </citation>
    <scope>NUCLEOTIDE SEQUENCE [LARGE SCALE GENOMIC DNA]</scope>
    <source>
        <strain evidence="1 2">FoC_Fus2</strain>
    </source>
</reference>
<dbReference type="AlphaFoldDB" id="A0A3L6MUH4"/>
<dbReference type="Proteomes" id="UP000270866">
    <property type="component" value="Unassembled WGS sequence"/>
</dbReference>
<protein>
    <submittedName>
        <fullName evidence="1">Uncharacterized protein</fullName>
    </submittedName>
</protein>
<gene>
    <name evidence="1" type="ORF">BFJ65_g17536</name>
</gene>
<proteinExistence type="predicted"/>
<sequence>MFQSTSCRSLHSRSRVTSFQTRALITRDKVAELPMSARHPWRAEGIGDPALRKLDLSPIRKHDDRRSG</sequence>
<name>A0A3L6MUH4_FUSOX</name>
<evidence type="ECO:0000313" key="1">
    <source>
        <dbReference type="EMBL" id="RKK08063.1"/>
    </source>
</evidence>
<evidence type="ECO:0000313" key="2">
    <source>
        <dbReference type="Proteomes" id="UP000270866"/>
    </source>
</evidence>
<comment type="caution">
    <text evidence="1">The sequence shown here is derived from an EMBL/GenBank/DDBJ whole genome shotgun (WGS) entry which is preliminary data.</text>
</comment>
<organism evidence="1 2">
    <name type="scientific">Fusarium oxysporum f. sp. cepae</name>
    <dbReference type="NCBI Taxonomy" id="396571"/>
    <lineage>
        <taxon>Eukaryota</taxon>
        <taxon>Fungi</taxon>
        <taxon>Dikarya</taxon>
        <taxon>Ascomycota</taxon>
        <taxon>Pezizomycotina</taxon>
        <taxon>Sordariomycetes</taxon>
        <taxon>Hypocreomycetidae</taxon>
        <taxon>Hypocreales</taxon>
        <taxon>Nectriaceae</taxon>
        <taxon>Fusarium</taxon>
        <taxon>Fusarium oxysporum species complex</taxon>
    </lineage>
</organism>